<evidence type="ECO:0000256" key="4">
    <source>
        <dbReference type="ARBA" id="ARBA00022692"/>
    </source>
</evidence>
<dbReference type="GO" id="GO:0046872">
    <property type="term" value="F:metal ion binding"/>
    <property type="evidence" value="ECO:0007669"/>
    <property type="project" value="UniProtKB-UniRule"/>
</dbReference>
<dbReference type="InterPro" id="IPR001757">
    <property type="entry name" value="P_typ_ATPase"/>
</dbReference>
<keyword evidence="10 13" id="KW-1133">Transmembrane helix</keyword>
<dbReference type="FunFam" id="1.20.1110.10:FF:000023">
    <property type="entry name" value="Cation-transporting ATPase"/>
    <property type="match status" value="1"/>
</dbReference>
<dbReference type="PANTHER" id="PTHR45630">
    <property type="entry name" value="CATION-TRANSPORTING ATPASE-RELATED"/>
    <property type="match status" value="1"/>
</dbReference>
<dbReference type="EMBL" id="CAJNOJ010000165">
    <property type="protein sequence ID" value="CAF1228948.1"/>
    <property type="molecule type" value="Genomic_DNA"/>
</dbReference>
<keyword evidence="8 13" id="KW-0460">Magnesium</keyword>
<dbReference type="Gene3D" id="2.70.150.10">
    <property type="entry name" value="Calcium-transporting ATPase, cytoplasmic transduction domain A"/>
    <property type="match status" value="1"/>
</dbReference>
<evidence type="ECO:0000256" key="9">
    <source>
        <dbReference type="ARBA" id="ARBA00022967"/>
    </source>
</evidence>
<dbReference type="Gene3D" id="3.40.1110.10">
    <property type="entry name" value="Calcium-transporting ATPase, cytoplasmic domain N"/>
    <property type="match status" value="1"/>
</dbReference>
<comment type="caution">
    <text evidence="17">The sequence shown here is derived from an EMBL/GenBank/DDBJ whole genome shotgun (WGS) entry which is preliminary data.</text>
</comment>
<protein>
    <recommendedName>
        <fullName evidence="13">Cation-transporting ATPase</fullName>
        <ecNumber evidence="13">7.2.2.-</ecNumber>
    </recommendedName>
</protein>
<dbReference type="GO" id="GO:0016020">
    <property type="term" value="C:membrane"/>
    <property type="evidence" value="ECO:0007669"/>
    <property type="project" value="UniProtKB-SubCell"/>
</dbReference>
<evidence type="ECO:0000256" key="2">
    <source>
        <dbReference type="ARBA" id="ARBA00006000"/>
    </source>
</evidence>
<proteinExistence type="inferred from homology"/>
<keyword evidence="6 13" id="KW-0547">Nucleotide-binding</keyword>
<feature type="transmembrane region" description="Helical" evidence="13">
    <location>
        <begin position="263"/>
        <end position="284"/>
    </location>
</feature>
<name>A0A814YHU8_ADIRI</name>
<evidence type="ECO:0000313" key="18">
    <source>
        <dbReference type="Proteomes" id="UP000663852"/>
    </source>
</evidence>
<dbReference type="InterPro" id="IPR008250">
    <property type="entry name" value="ATPase_P-typ_transduc_dom_A_sf"/>
</dbReference>
<evidence type="ECO:0000256" key="11">
    <source>
        <dbReference type="ARBA" id="ARBA00023136"/>
    </source>
</evidence>
<feature type="transmembrane region" description="Helical" evidence="13">
    <location>
        <begin position="290"/>
        <end position="308"/>
    </location>
</feature>
<dbReference type="InterPro" id="IPR023299">
    <property type="entry name" value="ATPase_P-typ_cyto_dom_N"/>
</dbReference>
<dbReference type="GO" id="GO:0140358">
    <property type="term" value="F:P-type transmembrane transporter activity"/>
    <property type="evidence" value="ECO:0007669"/>
    <property type="project" value="InterPro"/>
</dbReference>
<dbReference type="Gene3D" id="1.20.1110.10">
    <property type="entry name" value="Calcium-transporting ATPase, transmembrane domain"/>
    <property type="match status" value="1"/>
</dbReference>
<feature type="compositionally biased region" description="Basic and acidic residues" evidence="14">
    <location>
        <begin position="1"/>
        <end position="12"/>
    </location>
</feature>
<evidence type="ECO:0000256" key="6">
    <source>
        <dbReference type="ARBA" id="ARBA00022741"/>
    </source>
</evidence>
<evidence type="ECO:0000256" key="3">
    <source>
        <dbReference type="ARBA" id="ARBA00022553"/>
    </source>
</evidence>
<feature type="transmembrane region" description="Helical" evidence="13">
    <location>
        <begin position="51"/>
        <end position="72"/>
    </location>
</feature>
<dbReference type="Proteomes" id="UP000663852">
    <property type="component" value="Unassembled WGS sequence"/>
</dbReference>
<dbReference type="GO" id="GO:0006874">
    <property type="term" value="P:intracellular calcium ion homeostasis"/>
    <property type="evidence" value="ECO:0007669"/>
    <property type="project" value="TreeGrafter"/>
</dbReference>
<reference evidence="17" key="1">
    <citation type="submission" date="2021-02" db="EMBL/GenBank/DDBJ databases">
        <authorList>
            <person name="Nowell W R."/>
        </authorList>
    </citation>
    <scope>NUCLEOTIDE SEQUENCE</scope>
</reference>
<dbReference type="InterPro" id="IPR036412">
    <property type="entry name" value="HAD-like_sf"/>
</dbReference>
<keyword evidence="3" id="KW-0597">Phosphoprotein</keyword>
<comment type="catalytic activity">
    <reaction evidence="12 13">
        <text>ATP + H2O = ADP + phosphate + H(+)</text>
        <dbReference type="Rhea" id="RHEA:13065"/>
        <dbReference type="ChEBI" id="CHEBI:15377"/>
        <dbReference type="ChEBI" id="CHEBI:15378"/>
        <dbReference type="ChEBI" id="CHEBI:30616"/>
        <dbReference type="ChEBI" id="CHEBI:43474"/>
        <dbReference type="ChEBI" id="CHEBI:456216"/>
    </reaction>
</comment>
<comment type="similarity">
    <text evidence="2 13">Belongs to the cation transport ATPase (P-type) (TC 3.A.3) family. Type V subfamily.</text>
</comment>
<dbReference type="InterPro" id="IPR006544">
    <property type="entry name" value="P-type_TPase_V"/>
</dbReference>
<comment type="caution">
    <text evidence="13">Lacks conserved residue(s) required for the propagation of feature annotation.</text>
</comment>
<dbReference type="Pfam" id="PF12409">
    <property type="entry name" value="P5-ATPase"/>
    <property type="match status" value="1"/>
</dbReference>
<gene>
    <name evidence="17" type="ORF">EDS130_LOCUS26825</name>
</gene>
<dbReference type="Gene3D" id="3.40.50.1000">
    <property type="entry name" value="HAD superfamily/HAD-like"/>
    <property type="match status" value="1"/>
</dbReference>
<feature type="transmembrane region" description="Helical" evidence="13">
    <location>
        <begin position="473"/>
        <end position="494"/>
    </location>
</feature>
<evidence type="ECO:0000313" key="17">
    <source>
        <dbReference type="EMBL" id="CAF1228948.1"/>
    </source>
</evidence>
<evidence type="ECO:0000256" key="7">
    <source>
        <dbReference type="ARBA" id="ARBA00022840"/>
    </source>
</evidence>
<dbReference type="InterPro" id="IPR023298">
    <property type="entry name" value="ATPase_P-typ_TM_dom_sf"/>
</dbReference>
<dbReference type="SUPFAM" id="SSF56784">
    <property type="entry name" value="HAD-like"/>
    <property type="match status" value="1"/>
</dbReference>
<dbReference type="InterPro" id="IPR059000">
    <property type="entry name" value="ATPase_P-type_domA"/>
</dbReference>
<feature type="region of interest" description="Disordered" evidence="14">
    <location>
        <begin position="1"/>
        <end position="24"/>
    </location>
</feature>
<evidence type="ECO:0000256" key="10">
    <source>
        <dbReference type="ARBA" id="ARBA00022989"/>
    </source>
</evidence>
<comment type="subcellular location">
    <subcellularLocation>
        <location evidence="1 13">Membrane</location>
        <topology evidence="1 13">Multi-pass membrane protein</topology>
    </subcellularLocation>
</comment>
<dbReference type="Pfam" id="PF13246">
    <property type="entry name" value="Cation_ATPase"/>
    <property type="match status" value="1"/>
</dbReference>
<dbReference type="InterPro" id="IPR018303">
    <property type="entry name" value="ATPase_P-typ_P_site"/>
</dbReference>
<evidence type="ECO:0000256" key="14">
    <source>
        <dbReference type="SAM" id="MobiDB-lite"/>
    </source>
</evidence>
<keyword evidence="11 13" id="KW-0472">Membrane</keyword>
<keyword evidence="5 13" id="KW-0479">Metal-binding</keyword>
<dbReference type="InterPro" id="IPR023214">
    <property type="entry name" value="HAD_sf"/>
</dbReference>
<dbReference type="AlphaFoldDB" id="A0A814YHU8"/>
<dbReference type="PRINTS" id="PR00119">
    <property type="entry name" value="CATATPASE"/>
</dbReference>
<evidence type="ECO:0000256" key="8">
    <source>
        <dbReference type="ARBA" id="ARBA00022842"/>
    </source>
</evidence>
<dbReference type="Pfam" id="PF00122">
    <property type="entry name" value="E1-E2_ATPase"/>
    <property type="match status" value="1"/>
</dbReference>
<feature type="domain" description="P-type ATPase A" evidence="15">
    <location>
        <begin position="337"/>
        <end position="456"/>
    </location>
</feature>
<evidence type="ECO:0000256" key="12">
    <source>
        <dbReference type="ARBA" id="ARBA00049360"/>
    </source>
</evidence>
<dbReference type="GO" id="GO:0015203">
    <property type="term" value="F:polyamine transmembrane transporter activity"/>
    <property type="evidence" value="ECO:0007669"/>
    <property type="project" value="TreeGrafter"/>
</dbReference>
<dbReference type="OrthoDB" id="48943at2759"/>
<keyword evidence="7 13" id="KW-0067">ATP-binding</keyword>
<dbReference type="NCBIfam" id="TIGR01657">
    <property type="entry name" value="P-ATPase-V"/>
    <property type="match status" value="1"/>
</dbReference>
<keyword evidence="9 13" id="KW-1278">Translocase</keyword>
<dbReference type="InterPro" id="IPR047819">
    <property type="entry name" value="P5A-ATPase_N"/>
</dbReference>
<evidence type="ECO:0000256" key="13">
    <source>
        <dbReference type="RuleBase" id="RU362082"/>
    </source>
</evidence>
<organism evidence="17 18">
    <name type="scientific">Adineta ricciae</name>
    <name type="common">Rotifer</name>
    <dbReference type="NCBI Taxonomy" id="249248"/>
    <lineage>
        <taxon>Eukaryota</taxon>
        <taxon>Metazoa</taxon>
        <taxon>Spiralia</taxon>
        <taxon>Gnathifera</taxon>
        <taxon>Rotifera</taxon>
        <taxon>Eurotatoria</taxon>
        <taxon>Bdelloidea</taxon>
        <taxon>Adinetida</taxon>
        <taxon>Adinetidae</taxon>
        <taxon>Adineta</taxon>
    </lineage>
</organism>
<evidence type="ECO:0000259" key="15">
    <source>
        <dbReference type="Pfam" id="PF00122"/>
    </source>
</evidence>
<feature type="domain" description="P5B-type ATPase N-terminal" evidence="16">
    <location>
        <begin position="39"/>
        <end position="138"/>
    </location>
</feature>
<dbReference type="PROSITE" id="PS00154">
    <property type="entry name" value="ATPASE_E1_E2"/>
    <property type="match status" value="1"/>
</dbReference>
<dbReference type="EC" id="7.2.2.-" evidence="13"/>
<dbReference type="PANTHER" id="PTHR45630:SF8">
    <property type="entry name" value="CATION-TRANSPORTING ATPASE"/>
    <property type="match status" value="1"/>
</dbReference>
<dbReference type="GO" id="GO:0005524">
    <property type="term" value="F:ATP binding"/>
    <property type="evidence" value="ECO:0007669"/>
    <property type="project" value="UniProtKB-UniRule"/>
</dbReference>
<dbReference type="SUPFAM" id="SSF81660">
    <property type="entry name" value="Metal cation-transporting ATPase, ATP-binding domain N"/>
    <property type="match status" value="1"/>
</dbReference>
<dbReference type="GO" id="GO:0019829">
    <property type="term" value="F:ATPase-coupled monoatomic cation transmembrane transporter activity"/>
    <property type="evidence" value="ECO:0007669"/>
    <property type="project" value="UniProtKB-UniRule"/>
</dbReference>
<keyword evidence="4 13" id="KW-0812">Transmembrane</keyword>
<sequence>MTNHQDNGKSFELHQIGSSNDMPQSSGIRSYQIVNDGTDDQFVLYGYNRSIARTIITWIFIFLTVGFLRLVFYWKPHWFVRCYCTRADLAVAQYVLLKDRYQQWYVETVLKVDPNLNPNDPNDSRNFTPANRSRYDHFSDQQQTDDSTGEPFLSSNSATLRTRNKYRRTFFLRKWIYHHRHCQEMILCETENRAVHRYFVNKRWHYVWHEAEYKFTKLLGVENNVKCDYFSQIRPLTVEERAQKKIIYGENSIGLRLTPIFRLLIQEVLSPFYIFQLFSCILWFADEYVTYASCIVFITVVSVILTLREVRKNERALRDTVHQSEVNTVIIYNPETHEEEQRDIISEDLVPGDVIVIRSSSMMQCDAVLLNGNVIVNESMLTGESIPVTKVQIPYYQSSADHPGLDEPFSISEHNRFILFSGTSVIQTRYYGAGEVRGVVIRTAFNTAKGELIRSILYPKPVDFKFNTDTYKYVGGMAIIALGGMIFSLVMRIIRGEPPGVIIKRTIDVTTIAVPPALPAALSAGLVYAQNRLKKMNIFCISPRSINICGSVNTVVFDKTGTLTEDGLDLQCVVPITHSYDASNTMEKIEFGSQTTEVTDLNWRDEETHSMIIVCMAACHTLTRINGELAGDPLDLKMLSFTQYELYEPAENEQANFDMLFPTIVRPINSPNNIAPPPGRLSGSVSSLIAGNIPFEIGIVRQLPFSSSLQRTSVIVRILAKDSFDLLTKGSPEKIAELSRPETIPKNFNEVLSTYAKQGYRVLAMAYKPLELNYVKIQRIEREKIEHSLIFLGLVIMENRLKPQTEGVLKVLSNANIRTIMCTGDNMLTALSVARDCDMIPDDAKIIAIEATESDDTPTFTYAQVYNRRVKEVRYDQSSHRLIELDRRTPYHFAISGKSFQVVREKHPELLRRLCVRGTVFARMLPEQKQQLIETLQELG</sequence>
<dbReference type="SUPFAM" id="SSF81653">
    <property type="entry name" value="Calcium ATPase, transduction domain A"/>
    <property type="match status" value="1"/>
</dbReference>
<dbReference type="GO" id="GO:0016887">
    <property type="term" value="F:ATP hydrolysis activity"/>
    <property type="evidence" value="ECO:0007669"/>
    <property type="project" value="InterPro"/>
</dbReference>
<dbReference type="SUPFAM" id="SSF81665">
    <property type="entry name" value="Calcium ATPase, transmembrane domain M"/>
    <property type="match status" value="1"/>
</dbReference>
<evidence type="ECO:0000259" key="16">
    <source>
        <dbReference type="Pfam" id="PF12409"/>
    </source>
</evidence>
<evidence type="ECO:0000256" key="1">
    <source>
        <dbReference type="ARBA" id="ARBA00004141"/>
    </source>
</evidence>
<dbReference type="NCBIfam" id="TIGR01494">
    <property type="entry name" value="ATPase_P-type"/>
    <property type="match status" value="1"/>
</dbReference>
<evidence type="ECO:0000256" key="5">
    <source>
        <dbReference type="ARBA" id="ARBA00022723"/>
    </source>
</evidence>
<accession>A0A814YHU8</accession>